<dbReference type="OrthoDB" id="20837at2"/>
<dbReference type="AlphaFoldDB" id="A0A016XGG7"/>
<dbReference type="EMBL" id="JEMG01000001">
    <property type="protein sequence ID" value="EYC50936.1"/>
    <property type="molecule type" value="Genomic_DNA"/>
</dbReference>
<dbReference type="InterPro" id="IPR050464">
    <property type="entry name" value="Zeta_carotene_desat/Oxidored"/>
</dbReference>
<name>A0A016XGG7_9BURK</name>
<evidence type="ECO:0000259" key="1">
    <source>
        <dbReference type="Pfam" id="PF01593"/>
    </source>
</evidence>
<dbReference type="Gene3D" id="3.50.50.60">
    <property type="entry name" value="FAD/NAD(P)-binding domain"/>
    <property type="match status" value="1"/>
</dbReference>
<dbReference type="GO" id="GO:0016491">
    <property type="term" value="F:oxidoreductase activity"/>
    <property type="evidence" value="ECO:0007669"/>
    <property type="project" value="InterPro"/>
</dbReference>
<comment type="caution">
    <text evidence="2">The sequence shown here is derived from an EMBL/GenBank/DDBJ whole genome shotgun (WGS) entry which is preliminary data.</text>
</comment>
<evidence type="ECO:0000313" key="3">
    <source>
        <dbReference type="Proteomes" id="UP000023268"/>
    </source>
</evidence>
<dbReference type="STRING" id="1458275.AZ34_07530"/>
<reference evidence="2 3" key="1">
    <citation type="submission" date="2014-02" db="EMBL/GenBank/DDBJ databases">
        <title>Draft Genome of Hylemonella gracilis isolated from the Niagara River.</title>
        <authorList>
            <person name="Pawlowski D.R."/>
            <person name="Koudelka G.B."/>
        </authorList>
    </citation>
    <scope>NUCLEOTIDE SEQUENCE [LARGE SCALE GENOMIC DNA]</scope>
    <source>
        <strain evidence="2 3">Niagara R</strain>
    </source>
</reference>
<keyword evidence="2" id="KW-0830">Ubiquinone</keyword>
<dbReference type="eggNOG" id="COG2907">
    <property type="taxonomic scope" value="Bacteria"/>
</dbReference>
<dbReference type="PANTHER" id="PTHR42923">
    <property type="entry name" value="PROTOPORPHYRINOGEN OXIDASE"/>
    <property type="match status" value="1"/>
</dbReference>
<accession>A0A016XGG7</accession>
<evidence type="ECO:0000313" key="2">
    <source>
        <dbReference type="EMBL" id="EYC50936.1"/>
    </source>
</evidence>
<dbReference type="Pfam" id="PF01593">
    <property type="entry name" value="Amino_oxidase"/>
    <property type="match status" value="1"/>
</dbReference>
<dbReference type="RefSeq" id="WP_035606563.1">
    <property type="nucleotide sequence ID" value="NZ_JEMG01000001.1"/>
</dbReference>
<dbReference type="InterPro" id="IPR002937">
    <property type="entry name" value="Amino_oxidase"/>
</dbReference>
<feature type="domain" description="Amine oxidase" evidence="1">
    <location>
        <begin position="11"/>
        <end position="284"/>
    </location>
</feature>
<proteinExistence type="predicted"/>
<dbReference type="PANTHER" id="PTHR42923:SF17">
    <property type="entry name" value="AMINE OXIDASE DOMAIN-CONTAINING PROTEIN"/>
    <property type="match status" value="1"/>
</dbReference>
<gene>
    <name evidence="2" type="ORF">AZ34_07530</name>
</gene>
<dbReference type="Proteomes" id="UP000023268">
    <property type="component" value="Unassembled WGS sequence"/>
</dbReference>
<organism evidence="2 3">
    <name type="scientific">Hylemonella gracilis str. Niagara R</name>
    <dbReference type="NCBI Taxonomy" id="1458275"/>
    <lineage>
        <taxon>Bacteria</taxon>
        <taxon>Pseudomonadati</taxon>
        <taxon>Pseudomonadota</taxon>
        <taxon>Betaproteobacteria</taxon>
        <taxon>Burkholderiales</taxon>
        <taxon>Comamonadaceae</taxon>
        <taxon>Hylemonella</taxon>
    </lineage>
</organism>
<dbReference type="InterPro" id="IPR036188">
    <property type="entry name" value="FAD/NAD-bd_sf"/>
</dbReference>
<dbReference type="SUPFAM" id="SSF51905">
    <property type="entry name" value="FAD/NAD(P)-binding domain"/>
    <property type="match status" value="1"/>
</dbReference>
<protein>
    <submittedName>
        <fullName evidence="2">NADH-ubiquinone oxidoreductase subunit 6</fullName>
    </submittedName>
</protein>
<sequence length="416" mass="46789">MKIAIVGTGIAGNVVAHHLAREHDITVYEAGAHVGGHTHTHDVQLGGRSYQVDTGFIVYNDWTYPNFIALLDELGVATQPSSMSFSVRDERSGLEYNGTTLNTLFAQRRNLLRPSFLRMIRDILRFNREAPALLQDGAEDITLGDYLERGRYTRGFIEHYVVPMGAAIWSTDPVNMLAFPARYFVRFFHNHGMLSVNERPQWRVIRGGSARYVEALAAPFRDRIRLNTPVQSIRREGNHAWVQAQGQAAERYDAVFLACHSDQALRLLADPSAAESEVLGAIRYQPNEAVLHTDARLLPRTRRAWAAWNYHVLPQDTGRVALTYNMNILQSLDAPTPLLVTLNHSDAIDPAKVIKRIPYEHPLYTRAGVAAQARHGQINGPLNTYYCGAYWRYGFHEDGVVSALTALEHFKARAHV</sequence>